<comment type="similarity">
    <text evidence="2">Belongs to the cytochrome c-552 family.</text>
</comment>
<dbReference type="RefSeq" id="WP_285605919.1">
    <property type="nucleotide sequence ID" value="NZ_BSDC01000001.1"/>
</dbReference>
<proteinExistence type="inferred from homology"/>
<keyword evidence="4" id="KW-0349">Heme</keyword>
<evidence type="ECO:0000256" key="10">
    <source>
        <dbReference type="ARBA" id="ARBA00049131"/>
    </source>
</evidence>
<accession>A0ABQ5PTY3</accession>
<keyword evidence="7" id="KW-0106">Calcium</keyword>
<evidence type="ECO:0000256" key="11">
    <source>
        <dbReference type="SAM" id="Phobius"/>
    </source>
</evidence>
<dbReference type="CDD" id="cd00548">
    <property type="entry name" value="NrfA-like"/>
    <property type="match status" value="1"/>
</dbReference>
<dbReference type="EC" id="1.7.2.2" evidence="3"/>
<evidence type="ECO:0000256" key="2">
    <source>
        <dbReference type="ARBA" id="ARBA00009288"/>
    </source>
</evidence>
<evidence type="ECO:0000256" key="1">
    <source>
        <dbReference type="ARBA" id="ARBA00004196"/>
    </source>
</evidence>
<dbReference type="SUPFAM" id="SSF48695">
    <property type="entry name" value="Multiheme cytochromes"/>
    <property type="match status" value="1"/>
</dbReference>
<dbReference type="PANTHER" id="PTHR30633">
    <property type="entry name" value="CYTOCHROME C-552 RESPIRATORY NITRITE REDUCTASE"/>
    <property type="match status" value="1"/>
</dbReference>
<evidence type="ECO:0000313" key="13">
    <source>
        <dbReference type="Proteomes" id="UP001165044"/>
    </source>
</evidence>
<comment type="subcellular location">
    <subcellularLocation>
        <location evidence="1">Cell envelope</location>
    </subcellularLocation>
</comment>
<evidence type="ECO:0000256" key="6">
    <source>
        <dbReference type="ARBA" id="ARBA00022729"/>
    </source>
</evidence>
<organism evidence="12 13">
    <name type="scientific">Geothrix edaphica</name>
    <dbReference type="NCBI Taxonomy" id="2927976"/>
    <lineage>
        <taxon>Bacteria</taxon>
        <taxon>Pseudomonadati</taxon>
        <taxon>Acidobacteriota</taxon>
        <taxon>Holophagae</taxon>
        <taxon>Holophagales</taxon>
        <taxon>Holophagaceae</taxon>
        <taxon>Geothrix</taxon>
    </lineage>
</organism>
<dbReference type="InterPro" id="IPR036280">
    <property type="entry name" value="Multihaem_cyt_sf"/>
</dbReference>
<dbReference type="InterPro" id="IPR003321">
    <property type="entry name" value="Cyt_c552"/>
</dbReference>
<keyword evidence="11" id="KW-0812">Transmembrane</keyword>
<protein>
    <recommendedName>
        <fullName evidence="3">nitrite reductase (cytochrome; ammonia-forming)</fullName>
        <ecNumber evidence="3">1.7.2.2</ecNumber>
    </recommendedName>
</protein>
<keyword evidence="8" id="KW-0560">Oxidoreductase</keyword>
<evidence type="ECO:0000313" key="12">
    <source>
        <dbReference type="EMBL" id="GLH65828.1"/>
    </source>
</evidence>
<comment type="catalytic activity">
    <reaction evidence="10">
        <text>6 Fe(III)-[cytochrome c] + NH4(+) + 2 H2O = 6 Fe(II)-[cytochrome c] + nitrite + 8 H(+)</text>
        <dbReference type="Rhea" id="RHEA:13089"/>
        <dbReference type="Rhea" id="RHEA-COMP:10350"/>
        <dbReference type="Rhea" id="RHEA-COMP:14399"/>
        <dbReference type="ChEBI" id="CHEBI:15377"/>
        <dbReference type="ChEBI" id="CHEBI:15378"/>
        <dbReference type="ChEBI" id="CHEBI:16301"/>
        <dbReference type="ChEBI" id="CHEBI:28938"/>
        <dbReference type="ChEBI" id="CHEBI:29033"/>
        <dbReference type="ChEBI" id="CHEBI:29034"/>
        <dbReference type="EC" id="1.7.2.2"/>
    </reaction>
</comment>
<sequence>MNDNPTPLLSRPLVRMGLIAAGAALATVLVMALYASISSRKAEAKQTSFKLVDLDEKTVDPAQWGKNFPRQFDAYLKTSEKYSTKYGGAGSEGLPKSRIKEDPRLVTIFDGYAFAIDFNQRQGHAYMLDDQRNTKRVTERKQPGSCLHCHASNTVAFRELGLKGGAPGTLDEAFSSPNAQAQLMAGFEALCKMPYADATKLVKHPVACIDCHDPKNMALRVTKPGFIRGIVALANSAEPVPHLPSIEKWRKGDKSVAYDANRDASRQELRSMVCGQCHVEYYCGPKVTLFFPWNKGLKVEQIEATYDEYKFPDGHRFFDWQHAKTGAEVLKAQHPEFEMWSQGIHARSGVSCADCHMPYVREGALKISDHQVRSPLLNISRSCQTCHRFPEEELKARVTSIQDRTKALMDRAEDAVVNLIDDIAAAKKAGVDEGKLKPIYELQRKAQWRVDFVNAENSMGFHAPQEVARILGEAIDYGRQGQVALRDLGVPKVAKK</sequence>
<dbReference type="Gene3D" id="1.10.1130.10">
    <property type="entry name" value="Flavocytochrome C3, Chain A"/>
    <property type="match status" value="1"/>
</dbReference>
<reference evidence="12" key="1">
    <citation type="journal article" date="2023" name="Antonie Van Leeuwenhoek">
        <title>Mesoterricola silvestris gen. nov., sp. nov., Mesoterricola sediminis sp. nov., Geothrix oryzae sp. nov., Geothrix edaphica sp. nov., Geothrix rubra sp. nov., and Geothrix limicola sp. nov., six novel members of Acidobacteriota isolated from soils.</title>
        <authorList>
            <person name="Itoh H."/>
            <person name="Sugisawa Y."/>
            <person name="Mise K."/>
            <person name="Xu Z."/>
            <person name="Kuniyasu M."/>
            <person name="Ushijima N."/>
            <person name="Kawano K."/>
            <person name="Kobayashi E."/>
            <person name="Shiratori Y."/>
            <person name="Masuda Y."/>
            <person name="Senoo K."/>
        </authorList>
    </citation>
    <scope>NUCLEOTIDE SEQUENCE</scope>
    <source>
        <strain evidence="12">Red802</strain>
    </source>
</reference>
<keyword evidence="6" id="KW-0732">Signal</keyword>
<dbReference type="PIRSF" id="PIRSF000243">
    <property type="entry name" value="Cyt_c552"/>
    <property type="match status" value="1"/>
</dbReference>
<keyword evidence="13" id="KW-1185">Reference proteome</keyword>
<keyword evidence="9" id="KW-0408">Iron</keyword>
<keyword evidence="5" id="KW-0479">Metal-binding</keyword>
<keyword evidence="11" id="KW-0472">Membrane</keyword>
<dbReference type="PANTHER" id="PTHR30633:SF0">
    <property type="entry name" value="CYTOCHROME C-552"/>
    <property type="match status" value="1"/>
</dbReference>
<comment type="caution">
    <text evidence="12">The sequence shown here is derived from an EMBL/GenBank/DDBJ whole genome shotgun (WGS) entry which is preliminary data.</text>
</comment>
<evidence type="ECO:0000256" key="9">
    <source>
        <dbReference type="ARBA" id="ARBA00023004"/>
    </source>
</evidence>
<evidence type="ECO:0000256" key="4">
    <source>
        <dbReference type="ARBA" id="ARBA00022617"/>
    </source>
</evidence>
<dbReference type="Proteomes" id="UP001165044">
    <property type="component" value="Unassembled WGS sequence"/>
</dbReference>
<feature type="transmembrane region" description="Helical" evidence="11">
    <location>
        <begin position="12"/>
        <end position="35"/>
    </location>
</feature>
<evidence type="ECO:0000256" key="5">
    <source>
        <dbReference type="ARBA" id="ARBA00022723"/>
    </source>
</evidence>
<gene>
    <name evidence="12" type="primary">nrfA</name>
    <name evidence="12" type="ORF">GETHED_01920</name>
</gene>
<dbReference type="Gene3D" id="1.20.140.10">
    <property type="entry name" value="Butyryl-CoA Dehydrogenase, subunit A, domain 3"/>
    <property type="match status" value="1"/>
</dbReference>
<evidence type="ECO:0000256" key="3">
    <source>
        <dbReference type="ARBA" id="ARBA00011887"/>
    </source>
</evidence>
<evidence type="ECO:0000256" key="7">
    <source>
        <dbReference type="ARBA" id="ARBA00022837"/>
    </source>
</evidence>
<evidence type="ECO:0000256" key="8">
    <source>
        <dbReference type="ARBA" id="ARBA00023002"/>
    </source>
</evidence>
<dbReference type="EMBL" id="BSDC01000001">
    <property type="protein sequence ID" value="GLH65828.1"/>
    <property type="molecule type" value="Genomic_DNA"/>
</dbReference>
<keyword evidence="11" id="KW-1133">Transmembrane helix</keyword>
<dbReference type="Pfam" id="PF02335">
    <property type="entry name" value="Cytochrom_C552"/>
    <property type="match status" value="1"/>
</dbReference>
<name>A0ABQ5PTY3_9BACT</name>